<gene>
    <name evidence="1" type="ORF">FB470_000498</name>
</gene>
<dbReference type="EMBL" id="JAUSUT010000001">
    <property type="protein sequence ID" value="MDQ0376504.1"/>
    <property type="molecule type" value="Genomic_DNA"/>
</dbReference>
<proteinExistence type="predicted"/>
<name>A0ABU0EMJ8_9PSEU</name>
<reference evidence="1 2" key="1">
    <citation type="submission" date="2023-07" db="EMBL/GenBank/DDBJ databases">
        <title>Sequencing the genomes of 1000 actinobacteria strains.</title>
        <authorList>
            <person name="Klenk H.-P."/>
        </authorList>
    </citation>
    <scope>NUCLEOTIDE SEQUENCE [LARGE SCALE GENOMIC DNA]</scope>
    <source>
        <strain evidence="1 2">DSM 45805</strain>
    </source>
</reference>
<protein>
    <recommendedName>
        <fullName evidence="3">DUF1360 domain-containing protein</fullName>
    </recommendedName>
</protein>
<evidence type="ECO:0008006" key="3">
    <source>
        <dbReference type="Google" id="ProtNLM"/>
    </source>
</evidence>
<evidence type="ECO:0000313" key="1">
    <source>
        <dbReference type="EMBL" id="MDQ0376504.1"/>
    </source>
</evidence>
<accession>A0ABU0EMJ8</accession>
<dbReference type="Proteomes" id="UP001229651">
    <property type="component" value="Unassembled WGS sequence"/>
</dbReference>
<sequence length="109" mass="12165">MRPGTALLAIGAAARLTRLVTRDSITDVPRAKLEHWANVRKHGEEYTADDAEHDPHWATQLVNCPWCIGFWITAATVTSAHLWGEKRWWQYVAGVWASSFAVSTAVVHA</sequence>
<keyword evidence="2" id="KW-1185">Reference proteome</keyword>
<evidence type="ECO:0000313" key="2">
    <source>
        <dbReference type="Proteomes" id="UP001229651"/>
    </source>
</evidence>
<organism evidence="1 2">
    <name type="scientific">Amycolatopsis thermophila</name>
    <dbReference type="NCBI Taxonomy" id="206084"/>
    <lineage>
        <taxon>Bacteria</taxon>
        <taxon>Bacillati</taxon>
        <taxon>Actinomycetota</taxon>
        <taxon>Actinomycetes</taxon>
        <taxon>Pseudonocardiales</taxon>
        <taxon>Pseudonocardiaceae</taxon>
        <taxon>Amycolatopsis</taxon>
    </lineage>
</organism>
<comment type="caution">
    <text evidence="1">The sequence shown here is derived from an EMBL/GenBank/DDBJ whole genome shotgun (WGS) entry which is preliminary data.</text>
</comment>
<dbReference type="InterPro" id="IPR010773">
    <property type="entry name" value="Mycophage_PG1_Gp7"/>
</dbReference>
<dbReference type="Pfam" id="PF07098">
    <property type="entry name" value="DUF1360"/>
    <property type="match status" value="1"/>
</dbReference>
<dbReference type="RefSeq" id="WP_306988389.1">
    <property type="nucleotide sequence ID" value="NZ_JAUSUT010000001.1"/>
</dbReference>